<protein>
    <recommendedName>
        <fullName evidence="6">Ubiquitin-protein ligase Sel1/Ubx2</fullName>
    </recommendedName>
</protein>
<dbReference type="AlphaFoldDB" id="A0A9Q0AR75"/>
<evidence type="ECO:0000256" key="1">
    <source>
        <dbReference type="ARBA" id="ARBA00038101"/>
    </source>
</evidence>
<dbReference type="GO" id="GO:0036503">
    <property type="term" value="P:ERAD pathway"/>
    <property type="evidence" value="ECO:0007669"/>
    <property type="project" value="TreeGrafter"/>
</dbReference>
<dbReference type="Gene3D" id="1.25.40.10">
    <property type="entry name" value="Tetratricopeptide repeat domain"/>
    <property type="match status" value="3"/>
</dbReference>
<proteinExistence type="inferred from homology"/>
<name>A0A9Q0AR75_9PEZI</name>
<keyword evidence="3" id="KW-0812">Transmembrane</keyword>
<feature type="transmembrane region" description="Helical" evidence="3">
    <location>
        <begin position="881"/>
        <end position="901"/>
    </location>
</feature>
<reference evidence="4" key="1">
    <citation type="submission" date="2021-03" db="EMBL/GenBank/DDBJ databases">
        <title>Revisited historic fungal species revealed as producer of novel bioactive compounds through whole genome sequencing and comparative genomics.</title>
        <authorList>
            <person name="Vignolle G.A."/>
            <person name="Hochenegger N."/>
            <person name="Mach R.L."/>
            <person name="Mach-Aigner A.R."/>
            <person name="Javad Rahimi M."/>
            <person name="Salim K.A."/>
            <person name="Chan C.M."/>
            <person name="Lim L.B.L."/>
            <person name="Cai F."/>
            <person name="Druzhinina I.S."/>
            <person name="U'Ren J.M."/>
            <person name="Derntl C."/>
        </authorList>
    </citation>
    <scope>NUCLEOTIDE SEQUENCE</scope>
    <source>
        <strain evidence="4">TUCIM 5799</strain>
    </source>
</reference>
<evidence type="ECO:0000313" key="5">
    <source>
        <dbReference type="Proteomes" id="UP000829685"/>
    </source>
</evidence>
<evidence type="ECO:0000256" key="2">
    <source>
        <dbReference type="SAM" id="MobiDB-lite"/>
    </source>
</evidence>
<dbReference type="InterPro" id="IPR006597">
    <property type="entry name" value="Sel1-like"/>
</dbReference>
<evidence type="ECO:0000256" key="3">
    <source>
        <dbReference type="SAM" id="Phobius"/>
    </source>
</evidence>
<gene>
    <name evidence="4" type="ORF">JX265_006073</name>
</gene>
<dbReference type="SUPFAM" id="SSF81901">
    <property type="entry name" value="HCP-like"/>
    <property type="match status" value="3"/>
</dbReference>
<dbReference type="EMBL" id="JAFIMR010000013">
    <property type="protein sequence ID" value="KAI1871033.1"/>
    <property type="molecule type" value="Genomic_DNA"/>
</dbReference>
<evidence type="ECO:0000313" key="4">
    <source>
        <dbReference type="EMBL" id="KAI1871033.1"/>
    </source>
</evidence>
<organism evidence="4 5">
    <name type="scientific">Neoarthrinium moseri</name>
    <dbReference type="NCBI Taxonomy" id="1658444"/>
    <lineage>
        <taxon>Eukaryota</taxon>
        <taxon>Fungi</taxon>
        <taxon>Dikarya</taxon>
        <taxon>Ascomycota</taxon>
        <taxon>Pezizomycotina</taxon>
        <taxon>Sordariomycetes</taxon>
        <taxon>Xylariomycetidae</taxon>
        <taxon>Amphisphaeriales</taxon>
        <taxon>Apiosporaceae</taxon>
        <taxon>Neoarthrinium</taxon>
    </lineage>
</organism>
<dbReference type="InterPro" id="IPR050767">
    <property type="entry name" value="Sel1_AlgK"/>
</dbReference>
<comment type="similarity">
    <text evidence="1">Belongs to the sel-1 family.</text>
</comment>
<comment type="caution">
    <text evidence="4">The sequence shown here is derived from an EMBL/GenBank/DDBJ whole genome shotgun (WGS) entry which is preliminary data.</text>
</comment>
<dbReference type="Proteomes" id="UP000829685">
    <property type="component" value="Unassembled WGS sequence"/>
</dbReference>
<dbReference type="InterPro" id="IPR011990">
    <property type="entry name" value="TPR-like_helical_dom_sf"/>
</dbReference>
<keyword evidence="3" id="KW-0472">Membrane</keyword>
<dbReference type="Pfam" id="PF08238">
    <property type="entry name" value="Sel1"/>
    <property type="match status" value="10"/>
</dbReference>
<dbReference type="SMART" id="SM00671">
    <property type="entry name" value="SEL1"/>
    <property type="match status" value="10"/>
</dbReference>
<accession>A0A9Q0AR75</accession>
<evidence type="ECO:0008006" key="6">
    <source>
        <dbReference type="Google" id="ProtNLM"/>
    </source>
</evidence>
<keyword evidence="5" id="KW-1185">Reference proteome</keyword>
<sequence>MRAQATLAEIASPASEVLLRQVAAQQPKIRPSSDGEWLLALCISRSPNPGLCRRQNPIHANSALGPHIEARRQSQVGVAPCRSSSLELSIDAVVSFEASLRRPAVRDWTSSSSEHHKRPPLPYTNERPLDVLLECYDARITAQNLLPKVFAADNPTDDVATPEPAVEVEPAALSGGWTPYQNGWELVDAARAELRKIKTPPSRKSKKPGGLFGTVFRYALKALPSLRVSAPPEEHAAPVISGPLLEGVRLLQQAADLDNTDAIYLLGELNFYGNYSHPRNFKAAFDHYNRLASVTGNSSAQFMVGFMYATGVGDAVERDQAKALLYHTFAANQGHTRSEMTVGARYVSGIGVPKSCDMACKYYKRVADKAIAWIRSGPPGGMHLVPEAYRLADEVGGVYGEGASVVSSGIHAFRYSPNSDAYAAIDDVIEYLDLMSQKGDYKAAFNLGRLYYEGQRELERDVELARHYFLSVATKFWRVKDGRPNDNVKPGLEKYAAKSAGYIGRMWLRGEGVKQNFGNAKKWFERGIQYGDSQSQWGLGLMSLKGYGVAHNFQRATELFKAAADQDFGTAQVALGALYLDQGNKDDLKIANHYFESAARYGNIEAQYYLAEMMHFGVGRDKTCHTALNYYKVVSEKAEPFLSSWSEANQAYEDGDLELALLDYIMAAEQGYEKAQNNVAYILDPSQSRLPLPSWLRRHTPKSKLLQDSALALIYWTRSSIQSNIDSLVKMGDYYLSGIGTEPAIDKAAQCYTGASEHFQSGQALYNLGWMHEHGVGLTQDFHLAKRYYDHALETNDEAYLPVTMSLMRLRLRSAWNTFTNGKINSIQDEPSEKKEWSLSEWINNFLQDERLYYDDVYEDLYDDGIVGSDGEPMGDDLDEAVVDSLIILFVAAAIVALVWYRNARQQAHRQAEENAAREGGAVGRQPAAPQQGAAPQPRNPGDQPFQPFGAGGIGH</sequence>
<keyword evidence="3" id="KW-1133">Transmembrane helix</keyword>
<feature type="region of interest" description="Disordered" evidence="2">
    <location>
        <begin position="911"/>
        <end position="956"/>
    </location>
</feature>
<dbReference type="PANTHER" id="PTHR11102">
    <property type="entry name" value="SEL-1-LIKE PROTEIN"/>
    <property type="match status" value="1"/>
</dbReference>
<feature type="compositionally biased region" description="Low complexity" evidence="2">
    <location>
        <begin position="924"/>
        <end position="942"/>
    </location>
</feature>
<dbReference type="PANTHER" id="PTHR11102:SF147">
    <property type="entry name" value="SEL1L ADAPTOR SUBUNIT OF ERAD E3 UBIQUITIN LIGASE"/>
    <property type="match status" value="1"/>
</dbReference>
<dbReference type="GO" id="GO:0005789">
    <property type="term" value="C:endoplasmic reticulum membrane"/>
    <property type="evidence" value="ECO:0007669"/>
    <property type="project" value="TreeGrafter"/>
</dbReference>